<dbReference type="PANTHER" id="PTHR42939">
    <property type="entry name" value="ABC TRANSPORTER ATP-BINDING PROTEIN ALBC-RELATED"/>
    <property type="match status" value="1"/>
</dbReference>
<dbReference type="SUPFAM" id="SSF52540">
    <property type="entry name" value="P-loop containing nucleoside triphosphate hydrolases"/>
    <property type="match status" value="1"/>
</dbReference>
<dbReference type="Gene3D" id="3.40.50.300">
    <property type="entry name" value="P-loop containing nucleotide triphosphate hydrolases"/>
    <property type="match status" value="1"/>
</dbReference>
<dbReference type="STRING" id="671065.MetMK1DRAFT_00033140"/>
<gene>
    <name evidence="5" type="ORF">MetMK1DRAFT_00033140</name>
</gene>
<dbReference type="eggNOG" id="arCOG00196">
    <property type="taxonomic scope" value="Archaea"/>
</dbReference>
<dbReference type="InterPro" id="IPR027417">
    <property type="entry name" value="P-loop_NTPase"/>
</dbReference>
<dbReference type="PANTHER" id="PTHR42939:SF1">
    <property type="entry name" value="ABC TRANSPORTER ATP-BINDING PROTEIN ALBC-RELATED"/>
    <property type="match status" value="1"/>
</dbReference>
<dbReference type="GO" id="GO:0016887">
    <property type="term" value="F:ATP hydrolysis activity"/>
    <property type="evidence" value="ECO:0007669"/>
    <property type="project" value="InterPro"/>
</dbReference>
<keyword evidence="6" id="KW-1185">Reference proteome</keyword>
<feature type="domain" description="ABC transporter" evidence="4">
    <location>
        <begin position="20"/>
        <end position="248"/>
    </location>
</feature>
<keyword evidence="2" id="KW-0547">Nucleotide-binding</keyword>
<dbReference type="EMBL" id="JH597770">
    <property type="protein sequence ID" value="EHP68867.1"/>
    <property type="molecule type" value="Genomic_DNA"/>
</dbReference>
<dbReference type="InterPro" id="IPR003439">
    <property type="entry name" value="ABC_transporter-like_ATP-bd"/>
</dbReference>
<dbReference type="PROSITE" id="PS50893">
    <property type="entry name" value="ABC_TRANSPORTER_2"/>
    <property type="match status" value="1"/>
</dbReference>
<organism evidence="5 6">
    <name type="scientific">Metallosphaera yellowstonensis MK1</name>
    <dbReference type="NCBI Taxonomy" id="671065"/>
    <lineage>
        <taxon>Archaea</taxon>
        <taxon>Thermoproteota</taxon>
        <taxon>Thermoprotei</taxon>
        <taxon>Sulfolobales</taxon>
        <taxon>Sulfolobaceae</taxon>
        <taxon>Metallosphaera</taxon>
    </lineage>
</organism>
<name>H2C9P1_9CREN</name>
<dbReference type="AlphaFoldDB" id="H2C9P1"/>
<keyword evidence="1" id="KW-0813">Transport</keyword>
<dbReference type="SMART" id="SM00382">
    <property type="entry name" value="AAA"/>
    <property type="match status" value="1"/>
</dbReference>
<evidence type="ECO:0000256" key="2">
    <source>
        <dbReference type="ARBA" id="ARBA00022741"/>
    </source>
</evidence>
<dbReference type="CDD" id="cd03230">
    <property type="entry name" value="ABC_DR_subfamily_A"/>
    <property type="match status" value="1"/>
</dbReference>
<sequence length="304" mass="33852">MDKRRSSGPKPRPTRLISSLSTVNIVILAENLRKTLGGREVVNLTFHVEPGSVTGLVGPNGAGKTVTIKMISGILRKSSGKLEVFGQDPWNNPKVHERMSVIFATPFYPREIKVGELLRDLGKLYGRDPRELTEEFQLTPHLQKRLNQLSSGLLQRVQLVASLMKDPELLVADEPTSNLDPTSRLQFQEIMKRLNGSGVTILISSHILSELERLVSHVIFISRGEVTFSGRINDVLKGEEEIHLLVDDPERALKVLGKGTREGGYLRVMGNFREIVDLLDDAGVKIINSRRASLDEVFKKFSSA</sequence>
<dbReference type="Pfam" id="PF00005">
    <property type="entry name" value="ABC_tran"/>
    <property type="match status" value="1"/>
</dbReference>
<proteinExistence type="predicted"/>
<accession>H2C9P1</accession>
<dbReference type="GO" id="GO:0005524">
    <property type="term" value="F:ATP binding"/>
    <property type="evidence" value="ECO:0007669"/>
    <property type="project" value="UniProtKB-KW"/>
</dbReference>
<dbReference type="Proteomes" id="UP000003980">
    <property type="component" value="Unassembled WGS sequence"/>
</dbReference>
<evidence type="ECO:0000313" key="6">
    <source>
        <dbReference type="Proteomes" id="UP000003980"/>
    </source>
</evidence>
<evidence type="ECO:0000313" key="5">
    <source>
        <dbReference type="EMBL" id="EHP68867.1"/>
    </source>
</evidence>
<evidence type="ECO:0000256" key="1">
    <source>
        <dbReference type="ARBA" id="ARBA00022448"/>
    </source>
</evidence>
<dbReference type="InterPro" id="IPR051782">
    <property type="entry name" value="ABC_Transporter_VariousFunc"/>
</dbReference>
<keyword evidence="3" id="KW-0067">ATP-binding</keyword>
<dbReference type="HOGENOM" id="CLU_000604_1_2_2"/>
<reference evidence="5 6" key="1">
    <citation type="submission" date="2012-01" db="EMBL/GenBank/DDBJ databases">
        <title>Improved High-Quality Draft sequence of Metallosphaera yellowstonensis MK1.</title>
        <authorList>
            <consortium name="US DOE Joint Genome Institute"/>
            <person name="Lucas S."/>
            <person name="Han J."/>
            <person name="Cheng J.-F."/>
            <person name="Goodwin L."/>
            <person name="Pitluck S."/>
            <person name="Peters L."/>
            <person name="Teshima H."/>
            <person name="Detter J.C."/>
            <person name="Han C."/>
            <person name="Tapia R."/>
            <person name="Land M."/>
            <person name="Hauser L."/>
            <person name="Kyrpides N."/>
            <person name="Kozubal M."/>
            <person name="Macur R.E."/>
            <person name="Jay Z."/>
            <person name="Inskeep W."/>
            <person name="Woyke T."/>
        </authorList>
    </citation>
    <scope>NUCLEOTIDE SEQUENCE [LARGE SCALE GENOMIC DNA]</scope>
    <source>
        <strain evidence="5 6">MK1</strain>
    </source>
</reference>
<evidence type="ECO:0000259" key="4">
    <source>
        <dbReference type="PROSITE" id="PS50893"/>
    </source>
</evidence>
<protein>
    <submittedName>
        <fullName evidence="5">ABC-type multidrug transport system, ATPase component</fullName>
    </submittedName>
</protein>
<dbReference type="InterPro" id="IPR003593">
    <property type="entry name" value="AAA+_ATPase"/>
</dbReference>
<evidence type="ECO:0000256" key="3">
    <source>
        <dbReference type="ARBA" id="ARBA00022840"/>
    </source>
</evidence>